<dbReference type="InterPro" id="IPR027417">
    <property type="entry name" value="P-loop_NTPase"/>
</dbReference>
<dbReference type="EMBL" id="JAGGKT010000012">
    <property type="protein sequence ID" value="MBP1933583.1"/>
    <property type="molecule type" value="Genomic_DNA"/>
</dbReference>
<dbReference type="Pfam" id="PF13307">
    <property type="entry name" value="Helicase_C_2"/>
    <property type="match status" value="1"/>
</dbReference>
<dbReference type="SUPFAM" id="SSF52540">
    <property type="entry name" value="P-loop containing nucleoside triphosphate hydrolases"/>
    <property type="match status" value="1"/>
</dbReference>
<keyword evidence="1" id="KW-0408">Iron</keyword>
<reference evidence="10 11" key="1">
    <citation type="submission" date="2021-03" db="EMBL/GenBank/DDBJ databases">
        <title>Genomic Encyclopedia of Type Strains, Phase IV (KMG-IV): sequencing the most valuable type-strain genomes for metagenomic binning, comparative biology and taxonomic classification.</title>
        <authorList>
            <person name="Goeker M."/>
        </authorList>
    </citation>
    <scope>NUCLEOTIDE SEQUENCE [LARGE SCALE GENOMIC DNA]</scope>
    <source>
        <strain evidence="10 11">DSM 24738</strain>
    </source>
</reference>
<dbReference type="InterPro" id="IPR001650">
    <property type="entry name" value="Helicase_C-like"/>
</dbReference>
<dbReference type="SMART" id="SM00491">
    <property type="entry name" value="HELICc2"/>
    <property type="match status" value="1"/>
</dbReference>
<dbReference type="PROSITE" id="PS51194">
    <property type="entry name" value="HELICASE_CTER"/>
    <property type="match status" value="1"/>
</dbReference>
<evidence type="ECO:0000256" key="7">
    <source>
        <dbReference type="ARBA" id="ARBA00038058"/>
    </source>
</evidence>
<dbReference type="InterPro" id="IPR006555">
    <property type="entry name" value="ATP-dep_Helicase_C"/>
</dbReference>
<evidence type="ECO:0000256" key="3">
    <source>
        <dbReference type="ARBA" id="ARBA00022763"/>
    </source>
</evidence>
<dbReference type="GO" id="GO:0016787">
    <property type="term" value="F:hydrolase activity"/>
    <property type="evidence" value="ECO:0007669"/>
    <property type="project" value="UniProtKB-KW"/>
</dbReference>
<dbReference type="SMART" id="SM00487">
    <property type="entry name" value="DEXDc"/>
    <property type="match status" value="1"/>
</dbReference>
<dbReference type="GO" id="GO:0003678">
    <property type="term" value="F:DNA helicase activity"/>
    <property type="evidence" value="ECO:0007669"/>
    <property type="project" value="UniProtKB-EC"/>
</dbReference>
<keyword evidence="1" id="KW-0411">Iron-sulfur</keyword>
<evidence type="ECO:0000256" key="5">
    <source>
        <dbReference type="ARBA" id="ARBA00022840"/>
    </source>
</evidence>
<comment type="caution">
    <text evidence="10">The sequence shown here is derived from an EMBL/GenBank/DDBJ whole genome shotgun (WGS) entry which is preliminary data.</text>
</comment>
<keyword evidence="6" id="KW-0234">DNA repair</keyword>
<dbReference type="InterPro" id="IPR045028">
    <property type="entry name" value="DinG/Rad3-like"/>
</dbReference>
<dbReference type="Pfam" id="PF04851">
    <property type="entry name" value="ResIII"/>
    <property type="match status" value="1"/>
</dbReference>
<dbReference type="PROSITE" id="PS51193">
    <property type="entry name" value="HELICASE_ATP_BIND_2"/>
    <property type="match status" value="1"/>
</dbReference>
<feature type="domain" description="Helicase ATP-binding" evidence="8">
    <location>
        <begin position="14"/>
        <end position="305"/>
    </location>
</feature>
<dbReference type="Proteomes" id="UP001519343">
    <property type="component" value="Unassembled WGS sequence"/>
</dbReference>
<keyword evidence="1" id="KW-0004">4Fe-4S</keyword>
<keyword evidence="11" id="KW-1185">Reference proteome</keyword>
<dbReference type="SMART" id="SM00488">
    <property type="entry name" value="DEXDc2"/>
    <property type="match status" value="1"/>
</dbReference>
<evidence type="ECO:0000313" key="10">
    <source>
        <dbReference type="EMBL" id="MBP1933583.1"/>
    </source>
</evidence>
<keyword evidence="3" id="KW-0227">DNA damage</keyword>
<keyword evidence="10" id="KW-0347">Helicase</keyword>
<dbReference type="InterPro" id="IPR014013">
    <property type="entry name" value="Helic_SF1/SF2_ATP-bd_DinG/Rad3"/>
</dbReference>
<keyword evidence="2" id="KW-0547">Nucleotide-binding</keyword>
<organism evidence="10 11">
    <name type="scientific">Ammoniphilus resinae</name>
    <dbReference type="NCBI Taxonomy" id="861532"/>
    <lineage>
        <taxon>Bacteria</taxon>
        <taxon>Bacillati</taxon>
        <taxon>Bacillota</taxon>
        <taxon>Bacilli</taxon>
        <taxon>Bacillales</taxon>
        <taxon>Paenibacillaceae</taxon>
        <taxon>Aneurinibacillus group</taxon>
        <taxon>Ammoniphilus</taxon>
    </lineage>
</organism>
<keyword evidence="5" id="KW-0067">ATP-binding</keyword>
<evidence type="ECO:0000259" key="8">
    <source>
        <dbReference type="PROSITE" id="PS51193"/>
    </source>
</evidence>
<keyword evidence="1" id="KW-0479">Metal-binding</keyword>
<dbReference type="EC" id="3.6.4.12" evidence="10"/>
<proteinExistence type="inferred from homology"/>
<protein>
    <submittedName>
        <fullName evidence="10">ATP-dependent DNA helicase DinG</fullName>
        <ecNumber evidence="10">3.6.4.12</ecNumber>
    </submittedName>
</protein>
<evidence type="ECO:0000256" key="1">
    <source>
        <dbReference type="ARBA" id="ARBA00022485"/>
    </source>
</evidence>
<name>A0ABS4GTH5_9BACL</name>
<dbReference type="PANTHER" id="PTHR11472:SF34">
    <property type="entry name" value="REGULATOR OF TELOMERE ELONGATION HELICASE 1"/>
    <property type="match status" value="1"/>
</dbReference>
<dbReference type="RefSeq" id="WP_209811600.1">
    <property type="nucleotide sequence ID" value="NZ_JAGGKT010000012.1"/>
</dbReference>
<dbReference type="Gene3D" id="3.40.50.300">
    <property type="entry name" value="P-loop containing nucleotide triphosphate hydrolases"/>
    <property type="match status" value="2"/>
</dbReference>
<evidence type="ECO:0000256" key="2">
    <source>
        <dbReference type="ARBA" id="ARBA00022741"/>
    </source>
</evidence>
<accession>A0ABS4GTH5</accession>
<feature type="domain" description="Helicase C-terminal" evidence="9">
    <location>
        <begin position="497"/>
        <end position="673"/>
    </location>
</feature>
<evidence type="ECO:0000313" key="11">
    <source>
        <dbReference type="Proteomes" id="UP001519343"/>
    </source>
</evidence>
<evidence type="ECO:0000256" key="4">
    <source>
        <dbReference type="ARBA" id="ARBA00022801"/>
    </source>
</evidence>
<evidence type="ECO:0000256" key="6">
    <source>
        <dbReference type="ARBA" id="ARBA00023204"/>
    </source>
</evidence>
<dbReference type="InterPro" id="IPR014001">
    <property type="entry name" value="Helicase_ATP-bd"/>
</dbReference>
<dbReference type="InterPro" id="IPR006554">
    <property type="entry name" value="Helicase-like_DEXD_c2"/>
</dbReference>
<gene>
    <name evidence="10" type="ORF">J2Z37_003596</name>
</gene>
<evidence type="ECO:0000259" key="9">
    <source>
        <dbReference type="PROSITE" id="PS51194"/>
    </source>
</evidence>
<dbReference type="PANTHER" id="PTHR11472">
    <property type="entry name" value="DNA REPAIR DEAD HELICASE RAD3/XP-D SUBFAMILY MEMBER"/>
    <property type="match status" value="1"/>
</dbReference>
<dbReference type="InterPro" id="IPR006935">
    <property type="entry name" value="Helicase/UvrB_N"/>
</dbReference>
<comment type="similarity">
    <text evidence="7">Belongs to the helicase family. DinG subfamily.</text>
</comment>
<keyword evidence="4 10" id="KW-0378">Hydrolase</keyword>
<sequence>MTTFLYDIFKRNGLLSTLLHPYQPRKAQYQMAKTVWSCLESETHGIIEAGTGTGKSFGYCLPAAYWAMKEEKRVIISTNTITLQNQLLQKELPLVKQILGKIDSEWGDHFRFELAKGRGNYICKRKLDLAVSASLTEETSYSATAQKLQSQLEGLKVGDRNEVPFFIPNELFEEIRGDADDCMGKESPFHEHCFIQNARRKLQKAQVIVANHALFFTDLALRSQGASILPDYDFVIMDEGHRIEDQVTKQFQFTVNLDLIYNLFSRFTRNRTHWARGVEDPDLKAHVEAQYNRLYADLVELFAPLGRNLATRERTQYLLNRPIVEHYPFEGIFKEVIQSVQDKKEFLELEHGETETTIGLGRYINNLIQFDAMFRHVLLRLQSDEWATWVEYTPPAKKNLLQDDAYWAHCLTLHSAPIEIHELLREKLFTKKPVVLTSATLTAQGNFDFVAKRLGIDEYTTFQAASPFSYEEQSLLVVPNHVPLPTERNFDAFVMAAMKEILLQTKGRTFLLFTSYAQMNKVYLELEDWLTERGMRGLLHESGASREKLLTDFKQDPHTVLFGCESFWEGVDVPGDDLICVVIAKMPFPVPTEPITQARIDRLEKMGNNSFEDYSLPFSILRLKQGFGRLIRTKQDKGVVVILDARLHNRKYGQKVFNSLPPSPISQNLQDIGKALDNFQV</sequence>